<organism evidence="2 3">
    <name type="scientific">Roseibacillus persicicus</name>
    <dbReference type="NCBI Taxonomy" id="454148"/>
    <lineage>
        <taxon>Bacteria</taxon>
        <taxon>Pseudomonadati</taxon>
        <taxon>Verrucomicrobiota</taxon>
        <taxon>Verrucomicrobiia</taxon>
        <taxon>Verrucomicrobiales</taxon>
        <taxon>Verrucomicrobiaceae</taxon>
        <taxon>Roseibacillus</taxon>
    </lineage>
</organism>
<dbReference type="EMBL" id="BMXI01000013">
    <property type="protein sequence ID" value="GHC60344.1"/>
    <property type="molecule type" value="Genomic_DNA"/>
</dbReference>
<dbReference type="PANTHER" id="PTHR38568">
    <property type="entry name" value="DUF445 DOMAIN-CONTAINING PROTEIN-RELATED"/>
    <property type="match status" value="1"/>
</dbReference>
<keyword evidence="1" id="KW-0472">Membrane</keyword>
<feature type="transmembrane region" description="Helical" evidence="1">
    <location>
        <begin position="45"/>
        <end position="68"/>
    </location>
</feature>
<evidence type="ECO:0000313" key="2">
    <source>
        <dbReference type="EMBL" id="GHC60344.1"/>
    </source>
</evidence>
<dbReference type="AlphaFoldDB" id="A0A918TSU4"/>
<accession>A0A918TSU4</accession>
<proteinExistence type="predicted"/>
<sequence>MTTNDSSSQTSVKKGPLLNKSLITNAIAALLAVVGFFLSEPWRGPILNIGLFAFSGALTNWLAIHMLFEKVPGFYGSGVIPARFEEFKNGIHQLIMQQFFTRENVARFFEGTGEEGKSSADLSPLIDSVDLDPSFEALKTAVMESQFGGALAMFGGAAALDPIKPDFVEKMRESMKTIVASEDFQEKLQALLMGEGSGTEHSELLERVSLIVDKRLEELTPQTVKEIIQQMIHTHLGWLVVWGGVCGGLIGLVASLLQAV</sequence>
<dbReference type="Proteomes" id="UP000644507">
    <property type="component" value="Unassembled WGS sequence"/>
</dbReference>
<name>A0A918TSU4_9BACT</name>
<keyword evidence="1" id="KW-0812">Transmembrane</keyword>
<evidence type="ECO:0000256" key="1">
    <source>
        <dbReference type="SAM" id="Phobius"/>
    </source>
</evidence>
<keyword evidence="1" id="KW-1133">Transmembrane helix</keyword>
<evidence type="ECO:0008006" key="4">
    <source>
        <dbReference type="Google" id="ProtNLM"/>
    </source>
</evidence>
<gene>
    <name evidence="2" type="ORF">GCM10007100_29560</name>
</gene>
<dbReference type="PANTHER" id="PTHR38568:SF1">
    <property type="entry name" value="DUF445 DOMAIN-CONTAINING PROTEIN"/>
    <property type="match status" value="1"/>
</dbReference>
<feature type="transmembrane region" description="Helical" evidence="1">
    <location>
        <begin position="236"/>
        <end position="257"/>
    </location>
</feature>
<protein>
    <recommendedName>
        <fullName evidence="4">DUF445 domain-containing protein</fullName>
    </recommendedName>
</protein>
<reference evidence="2" key="2">
    <citation type="submission" date="2020-09" db="EMBL/GenBank/DDBJ databases">
        <authorList>
            <person name="Sun Q."/>
            <person name="Kim S."/>
        </authorList>
    </citation>
    <scope>NUCLEOTIDE SEQUENCE</scope>
    <source>
        <strain evidence="2">KCTC 12988</strain>
    </source>
</reference>
<comment type="caution">
    <text evidence="2">The sequence shown here is derived from an EMBL/GenBank/DDBJ whole genome shotgun (WGS) entry which is preliminary data.</text>
</comment>
<feature type="transmembrane region" description="Helical" evidence="1">
    <location>
        <begin position="21"/>
        <end position="39"/>
    </location>
</feature>
<reference evidence="2" key="1">
    <citation type="journal article" date="2014" name="Int. J. Syst. Evol. Microbiol.">
        <title>Complete genome sequence of Corynebacterium casei LMG S-19264T (=DSM 44701T), isolated from a smear-ripened cheese.</title>
        <authorList>
            <consortium name="US DOE Joint Genome Institute (JGI-PGF)"/>
            <person name="Walter F."/>
            <person name="Albersmeier A."/>
            <person name="Kalinowski J."/>
            <person name="Ruckert C."/>
        </authorList>
    </citation>
    <scope>NUCLEOTIDE SEQUENCE</scope>
    <source>
        <strain evidence="2">KCTC 12988</strain>
    </source>
</reference>
<evidence type="ECO:0000313" key="3">
    <source>
        <dbReference type="Proteomes" id="UP000644507"/>
    </source>
</evidence>
<keyword evidence="3" id="KW-1185">Reference proteome</keyword>